<feature type="compositionally biased region" description="Polar residues" evidence="3">
    <location>
        <begin position="183"/>
        <end position="224"/>
    </location>
</feature>
<evidence type="ECO:0000256" key="3">
    <source>
        <dbReference type="SAM" id="MobiDB-lite"/>
    </source>
</evidence>
<dbReference type="PANTHER" id="PTHR33077:SF52">
    <property type="entry name" value="PROTEIN TIFY 11D"/>
    <property type="match status" value="1"/>
</dbReference>
<dbReference type="AlphaFoldDB" id="A0AAV7FAQ4"/>
<evidence type="ECO:0000259" key="4">
    <source>
        <dbReference type="PROSITE" id="PS51320"/>
    </source>
</evidence>
<proteinExistence type="inferred from homology"/>
<feature type="region of interest" description="Disordered" evidence="3">
    <location>
        <begin position="97"/>
        <end position="118"/>
    </location>
</feature>
<dbReference type="Proteomes" id="UP000825729">
    <property type="component" value="Unassembled WGS sequence"/>
</dbReference>
<evidence type="ECO:0000256" key="1">
    <source>
        <dbReference type="ARBA" id="ARBA00008614"/>
    </source>
</evidence>
<dbReference type="GO" id="GO:0031347">
    <property type="term" value="P:regulation of defense response"/>
    <property type="evidence" value="ECO:0007669"/>
    <property type="project" value="UniProtKB-UniRule"/>
</dbReference>
<dbReference type="InterPro" id="IPR010399">
    <property type="entry name" value="Tify_dom"/>
</dbReference>
<dbReference type="SMART" id="SM00979">
    <property type="entry name" value="TIFY"/>
    <property type="match status" value="1"/>
</dbReference>
<feature type="compositionally biased region" description="Low complexity" evidence="3">
    <location>
        <begin position="226"/>
        <end position="237"/>
    </location>
</feature>
<keyword evidence="2" id="KW-0539">Nucleus</keyword>
<comment type="function">
    <text evidence="2">Repressor of jasmonate responses.</text>
</comment>
<evidence type="ECO:0000256" key="2">
    <source>
        <dbReference type="RuleBase" id="RU369065"/>
    </source>
</evidence>
<dbReference type="Pfam" id="PF06200">
    <property type="entry name" value="tify"/>
    <property type="match status" value="1"/>
</dbReference>
<feature type="region of interest" description="Disordered" evidence="3">
    <location>
        <begin position="157"/>
        <end position="289"/>
    </location>
</feature>
<dbReference type="GO" id="GO:0005634">
    <property type="term" value="C:nucleus"/>
    <property type="evidence" value="ECO:0007669"/>
    <property type="project" value="UniProtKB-SubCell"/>
</dbReference>
<gene>
    <name evidence="5" type="ORF">H6P81_002531</name>
</gene>
<name>A0AAV7FAQ4_ARIFI</name>
<dbReference type="Pfam" id="PF09425">
    <property type="entry name" value="Jas_motif"/>
    <property type="match status" value="1"/>
</dbReference>
<dbReference type="GO" id="GO:2000022">
    <property type="term" value="P:regulation of jasmonic acid mediated signaling pathway"/>
    <property type="evidence" value="ECO:0007669"/>
    <property type="project" value="UniProtKB-UniRule"/>
</dbReference>
<dbReference type="InterPro" id="IPR018467">
    <property type="entry name" value="CCT_CS"/>
</dbReference>
<organism evidence="5 6">
    <name type="scientific">Aristolochia fimbriata</name>
    <name type="common">White veined hardy Dutchman's pipe vine</name>
    <dbReference type="NCBI Taxonomy" id="158543"/>
    <lineage>
        <taxon>Eukaryota</taxon>
        <taxon>Viridiplantae</taxon>
        <taxon>Streptophyta</taxon>
        <taxon>Embryophyta</taxon>
        <taxon>Tracheophyta</taxon>
        <taxon>Spermatophyta</taxon>
        <taxon>Magnoliopsida</taxon>
        <taxon>Magnoliidae</taxon>
        <taxon>Piperales</taxon>
        <taxon>Aristolochiaceae</taxon>
        <taxon>Aristolochia</taxon>
    </lineage>
</organism>
<dbReference type="InterPro" id="IPR040390">
    <property type="entry name" value="TIFY/JAZ"/>
</dbReference>
<feature type="domain" description="Tify" evidence="4">
    <location>
        <begin position="116"/>
        <end position="151"/>
    </location>
</feature>
<comment type="domain">
    <text evidence="2">The jas domain is required for interaction with COI1.</text>
</comment>
<dbReference type="EMBL" id="JAINDJ010000002">
    <property type="protein sequence ID" value="KAG9458023.1"/>
    <property type="molecule type" value="Genomic_DNA"/>
</dbReference>
<protein>
    <recommendedName>
        <fullName evidence="2">Protein TIFY</fullName>
    </recommendedName>
    <alternativeName>
        <fullName evidence="2">Jasmonate ZIM domain-containing protein</fullName>
    </alternativeName>
</protein>
<feature type="region of interest" description="Disordered" evidence="3">
    <location>
        <begin position="302"/>
        <end position="337"/>
    </location>
</feature>
<evidence type="ECO:0000313" key="6">
    <source>
        <dbReference type="Proteomes" id="UP000825729"/>
    </source>
</evidence>
<dbReference type="GO" id="GO:0009611">
    <property type="term" value="P:response to wounding"/>
    <property type="evidence" value="ECO:0007669"/>
    <property type="project" value="UniProtKB-UniRule"/>
</dbReference>
<keyword evidence="6" id="KW-1185">Reference proteome</keyword>
<comment type="caution">
    <text evidence="5">The sequence shown here is derived from an EMBL/GenBank/DDBJ whole genome shotgun (WGS) entry which is preliminary data.</text>
</comment>
<keyword evidence="2" id="KW-1184">Jasmonic acid signaling pathway</keyword>
<comment type="similarity">
    <text evidence="1 2">Belongs to the TIFY/JAZ family.</text>
</comment>
<accession>A0AAV7FAQ4</accession>
<evidence type="ECO:0000313" key="5">
    <source>
        <dbReference type="EMBL" id="KAG9458023.1"/>
    </source>
</evidence>
<comment type="subcellular location">
    <subcellularLocation>
        <location evidence="2">Nucleus</location>
    </subcellularLocation>
</comment>
<dbReference type="PANTHER" id="PTHR33077">
    <property type="entry name" value="PROTEIN TIFY 4A-RELATED-RELATED"/>
    <property type="match status" value="1"/>
</dbReference>
<sequence length="337" mass="35458">MAGSQDFSGVSGWNIAKAPEKSTFSQTCSLLSQYLKEKGSFGDVSFGMTCSIDAKGKSEAYKSAATVDLLPKMGAVREEAEKKESILAPVLAQRAVPGAPPAIDDDRRPTVQRSGGAGESAQMTLFYAGRVLVFDNFPADKAKELMVLASKGCSPNVEPATSLHPNRGSSPSLGTPPGLPPKANSQSHGPPVTVPSNGNVGSISQPSMGNPQNIGPVSFSSMRIGSSPHSVAASSSLVHERVIPSRQTNLNEPPPPLEQRNHPDVASSSGTNPPEDNIHRPADGSDLPIARKVSLHRFLEKRKDRINSKAPYPVNQAAAAAKPEESKSWLGLAPKSD</sequence>
<dbReference type="PROSITE" id="PS51320">
    <property type="entry name" value="TIFY"/>
    <property type="match status" value="1"/>
</dbReference>
<reference evidence="5 6" key="1">
    <citation type="submission" date="2021-07" db="EMBL/GenBank/DDBJ databases">
        <title>The Aristolochia fimbriata genome: insights into angiosperm evolution, floral development and chemical biosynthesis.</title>
        <authorList>
            <person name="Jiao Y."/>
        </authorList>
    </citation>
    <scope>NUCLEOTIDE SEQUENCE [LARGE SCALE GENOMIC DNA]</scope>
    <source>
        <strain evidence="5">IBCAS-2021</strain>
        <tissue evidence="5">Leaf</tissue>
    </source>
</reference>